<organism evidence="1 2">
    <name type="scientific">Kribbella italica</name>
    <dbReference type="NCBI Taxonomy" id="1540520"/>
    <lineage>
        <taxon>Bacteria</taxon>
        <taxon>Bacillati</taxon>
        <taxon>Actinomycetota</taxon>
        <taxon>Actinomycetes</taxon>
        <taxon>Propionibacteriales</taxon>
        <taxon>Kribbellaceae</taxon>
        <taxon>Kribbella</taxon>
    </lineage>
</organism>
<dbReference type="NCBIfam" id="NF040618">
    <property type="entry name" value="PPA1309_fam"/>
    <property type="match status" value="1"/>
</dbReference>
<comment type="caution">
    <text evidence="1">The sequence shown here is derived from an EMBL/GenBank/DDBJ whole genome shotgun (WGS) entry which is preliminary data.</text>
</comment>
<dbReference type="EMBL" id="JACHMY010000001">
    <property type="protein sequence ID" value="MBB5837211.1"/>
    <property type="molecule type" value="Genomic_DNA"/>
</dbReference>
<evidence type="ECO:0000313" key="1">
    <source>
        <dbReference type="EMBL" id="MBB5837211.1"/>
    </source>
</evidence>
<name>A0A7W9MUU2_9ACTN</name>
<accession>A0A7W9MUU2</accession>
<dbReference type="RefSeq" id="WP_184797021.1">
    <property type="nucleotide sequence ID" value="NZ_JACHMY010000001.1"/>
</dbReference>
<dbReference type="AlphaFoldDB" id="A0A7W9MUU2"/>
<keyword evidence="2" id="KW-1185">Reference proteome</keyword>
<proteinExistence type="predicted"/>
<reference evidence="1 2" key="1">
    <citation type="submission" date="2020-08" db="EMBL/GenBank/DDBJ databases">
        <title>Sequencing the genomes of 1000 actinobacteria strains.</title>
        <authorList>
            <person name="Klenk H.-P."/>
        </authorList>
    </citation>
    <scope>NUCLEOTIDE SEQUENCE [LARGE SCALE GENOMIC DNA]</scope>
    <source>
        <strain evidence="1 2">DSM 28967</strain>
    </source>
</reference>
<dbReference type="InterPro" id="IPR047681">
    <property type="entry name" value="PPA1309-like"/>
</dbReference>
<gene>
    <name evidence="1" type="ORF">HDA39_003945</name>
</gene>
<protein>
    <submittedName>
        <fullName evidence="1">Uncharacterized protein</fullName>
    </submittedName>
</protein>
<dbReference type="Proteomes" id="UP000549971">
    <property type="component" value="Unassembled WGS sequence"/>
</dbReference>
<sequence length="188" mass="19711">MHAIDNLPADALSRAVVEIEKHVSSAGWDQPAQLFALVATKELLAAEPQLAAELGADDAAQPLTPVAQGELPGGVDDSDLADVLGQIEWPDGVSGCALALERVVLPASVESGLSEAESDAELARMAGSDPRRHEVRMVAAVLRDGEQFGAVRLRTHDEDSAVLTGIDLVPTLCQVLSLTFEPSSGEEK</sequence>
<evidence type="ECO:0000313" key="2">
    <source>
        <dbReference type="Proteomes" id="UP000549971"/>
    </source>
</evidence>